<dbReference type="InterPro" id="IPR036291">
    <property type="entry name" value="NAD(P)-bd_dom_sf"/>
</dbReference>
<feature type="domain" description="D-isomer specific 2-hydroxyacid dehydrogenase catalytic" evidence="5">
    <location>
        <begin position="6"/>
        <end position="322"/>
    </location>
</feature>
<dbReference type="OrthoDB" id="1522997at2"/>
<evidence type="ECO:0000259" key="5">
    <source>
        <dbReference type="Pfam" id="PF00389"/>
    </source>
</evidence>
<reference evidence="7 8" key="1">
    <citation type="submission" date="2018-07" db="EMBL/GenBank/DDBJ databases">
        <title>Genome sequencing of Runella.</title>
        <authorList>
            <person name="Baek M.-G."/>
            <person name="Yi H."/>
        </authorList>
    </citation>
    <scope>NUCLEOTIDE SEQUENCE [LARGE SCALE GENOMIC DNA]</scope>
    <source>
        <strain evidence="7 8">HYN0085</strain>
    </source>
</reference>
<keyword evidence="8" id="KW-1185">Reference proteome</keyword>
<dbReference type="RefSeq" id="WP_114069601.1">
    <property type="nucleotide sequence ID" value="NZ_CP030850.1"/>
</dbReference>
<evidence type="ECO:0000256" key="2">
    <source>
        <dbReference type="ARBA" id="ARBA00023002"/>
    </source>
</evidence>
<name>A0A344TQB9_9BACT</name>
<dbReference type="Gene3D" id="3.40.50.720">
    <property type="entry name" value="NAD(P)-binding Rossmann-like Domain"/>
    <property type="match status" value="2"/>
</dbReference>
<keyword evidence="3" id="KW-0520">NAD</keyword>
<dbReference type="PROSITE" id="PS00065">
    <property type="entry name" value="D_2_HYDROXYACID_DH_1"/>
    <property type="match status" value="1"/>
</dbReference>
<dbReference type="GO" id="GO:0006564">
    <property type="term" value="P:L-serine biosynthetic process"/>
    <property type="evidence" value="ECO:0007669"/>
    <property type="project" value="UniProtKB-ARBA"/>
</dbReference>
<dbReference type="PROSITE" id="PS00670">
    <property type="entry name" value="D_2_HYDROXYACID_DH_2"/>
    <property type="match status" value="1"/>
</dbReference>
<evidence type="ECO:0000256" key="4">
    <source>
        <dbReference type="RuleBase" id="RU003719"/>
    </source>
</evidence>
<dbReference type="EMBL" id="CP030850">
    <property type="protein sequence ID" value="AXE20840.1"/>
    <property type="molecule type" value="Genomic_DNA"/>
</dbReference>
<dbReference type="InterPro" id="IPR006140">
    <property type="entry name" value="D-isomer_DH_NAD-bd"/>
</dbReference>
<evidence type="ECO:0000256" key="1">
    <source>
        <dbReference type="ARBA" id="ARBA00005854"/>
    </source>
</evidence>
<dbReference type="PROSITE" id="PS00671">
    <property type="entry name" value="D_2_HYDROXYACID_DH_3"/>
    <property type="match status" value="1"/>
</dbReference>
<dbReference type="CDD" id="cd12183">
    <property type="entry name" value="LDH_like_2"/>
    <property type="match status" value="1"/>
</dbReference>
<dbReference type="InterPro" id="IPR058205">
    <property type="entry name" value="D-LDH-like"/>
</dbReference>
<organism evidence="7 8">
    <name type="scientific">Runella rosea</name>
    <dbReference type="NCBI Taxonomy" id="2259595"/>
    <lineage>
        <taxon>Bacteria</taxon>
        <taxon>Pseudomonadati</taxon>
        <taxon>Bacteroidota</taxon>
        <taxon>Cytophagia</taxon>
        <taxon>Cytophagales</taxon>
        <taxon>Spirosomataceae</taxon>
        <taxon>Runella</taxon>
    </lineage>
</organism>
<comment type="similarity">
    <text evidence="1 4">Belongs to the D-isomer specific 2-hydroxyacid dehydrogenase family.</text>
</comment>
<dbReference type="Proteomes" id="UP000251993">
    <property type="component" value="Chromosome"/>
</dbReference>
<proteinExistence type="inferred from homology"/>
<dbReference type="FunFam" id="3.40.50.720:FF:000041">
    <property type="entry name" value="D-3-phosphoglycerate dehydrogenase"/>
    <property type="match status" value="1"/>
</dbReference>
<dbReference type="GO" id="GO:0047545">
    <property type="term" value="F:(S)-2-hydroxyglutarate dehydrogenase activity"/>
    <property type="evidence" value="ECO:0007669"/>
    <property type="project" value="UniProtKB-ARBA"/>
</dbReference>
<dbReference type="SUPFAM" id="SSF52283">
    <property type="entry name" value="Formate/glycerate dehydrogenase catalytic domain-like"/>
    <property type="match status" value="1"/>
</dbReference>
<dbReference type="InterPro" id="IPR029752">
    <property type="entry name" value="D-isomer_DH_CS1"/>
</dbReference>
<evidence type="ECO:0000259" key="6">
    <source>
        <dbReference type="Pfam" id="PF02826"/>
    </source>
</evidence>
<dbReference type="Pfam" id="PF00389">
    <property type="entry name" value="2-Hacid_dh"/>
    <property type="match status" value="1"/>
</dbReference>
<dbReference type="Pfam" id="PF02826">
    <property type="entry name" value="2-Hacid_dh_C"/>
    <property type="match status" value="1"/>
</dbReference>
<dbReference type="GO" id="GO:0004617">
    <property type="term" value="F:phosphoglycerate dehydrogenase activity"/>
    <property type="evidence" value="ECO:0007669"/>
    <property type="project" value="UniProtKB-ARBA"/>
</dbReference>
<sequence length="330" mass="36525">MKISFFSSKSYDRSYFNRFNTSYQLKFYDTDLSLESIDLLSDSQAVCVFVNDQLNADVIKQLAAKNVKIIALRCAGFNNVDLQAAKAHGIAVVRVPAYSPHAVAEHAVALILTLNRKTHKAYNRVREGNFSLERLTGFDLFGKTVGVIGTGKIGEAFAKIMKGFGCRVLAYDLQPHPDLVALGIEYVALDALFTASDIVSLHCPLTPQTNRLINADTLQQMKPNAMLINTSRGGLVDTSAVIKALKTGHLGYFGIDVYEQEADLFFHDLSESIIQDDMLMRLMSFPNVLITSHQGFFTEEALCQIAQVTFQNIRDFEAGQLNPSTTLVQP</sequence>
<dbReference type="InterPro" id="IPR006139">
    <property type="entry name" value="D-isomer_2_OHA_DH_cat_dom"/>
</dbReference>
<evidence type="ECO:0000256" key="3">
    <source>
        <dbReference type="ARBA" id="ARBA00023027"/>
    </source>
</evidence>
<accession>A0A344TQB9</accession>
<dbReference type="InterPro" id="IPR029753">
    <property type="entry name" value="D-isomer_DH_CS"/>
</dbReference>
<keyword evidence="2 4" id="KW-0560">Oxidoreductase</keyword>
<dbReference type="PANTHER" id="PTHR43026:SF1">
    <property type="entry name" value="2-HYDROXYACID DEHYDROGENASE HOMOLOG 1-RELATED"/>
    <property type="match status" value="1"/>
</dbReference>
<gene>
    <name evidence="7" type="ORF">DR864_25445</name>
</gene>
<feature type="domain" description="D-isomer specific 2-hydroxyacid dehydrogenase NAD-binding" evidence="6">
    <location>
        <begin position="108"/>
        <end position="295"/>
    </location>
</feature>
<dbReference type="PANTHER" id="PTHR43026">
    <property type="entry name" value="2-HYDROXYACID DEHYDROGENASE HOMOLOG 1-RELATED"/>
    <property type="match status" value="1"/>
</dbReference>
<evidence type="ECO:0000313" key="7">
    <source>
        <dbReference type="EMBL" id="AXE20840.1"/>
    </source>
</evidence>
<dbReference type="SUPFAM" id="SSF51735">
    <property type="entry name" value="NAD(P)-binding Rossmann-fold domains"/>
    <property type="match status" value="1"/>
</dbReference>
<dbReference type="KEGG" id="run:DR864_25445"/>
<protein>
    <submittedName>
        <fullName evidence="7">2-hydroxyacid dehydrogenase</fullName>
    </submittedName>
</protein>
<dbReference type="AlphaFoldDB" id="A0A344TQB9"/>
<evidence type="ECO:0000313" key="8">
    <source>
        <dbReference type="Proteomes" id="UP000251993"/>
    </source>
</evidence>
<dbReference type="GO" id="GO:0051287">
    <property type="term" value="F:NAD binding"/>
    <property type="evidence" value="ECO:0007669"/>
    <property type="project" value="InterPro"/>
</dbReference>